<proteinExistence type="predicted"/>
<name>A0AAV9ZH33_9AGAR</name>
<comment type="caution">
    <text evidence="2">The sequence shown here is derived from an EMBL/GenBank/DDBJ whole genome shotgun (WGS) entry which is preliminary data.</text>
</comment>
<evidence type="ECO:0000256" key="1">
    <source>
        <dbReference type="SAM" id="MobiDB-lite"/>
    </source>
</evidence>
<sequence>MSSSFCGAPVLAAYDSSQLASRVSLDWVLACGLRTTGSTLTGSLTLPSTVGVCTAILADVSVVSSLPVDLVLGTAWSSSLLTTSPDIAVRLCDGWFSCTVRESVGDRHAVRAHGSDGSGAPLTLPSQQNGGDSVFASGLDSEGRAFAYDPPRTFASGLNSEGCAFAHDPPRAFASGFISEGLDAPVASSSRTALDDMVQPDPPIGSPELSDLFVSPNPHLNALSGHFSVVSQLMADHGIPISGLTDLQAREALVYHLLHGMCATRSHNGAVAVHHKGSVLRPPDISLIAGILRVPLESLSPALSDARSELMGRHGVTSPILETLSGFERLRKSSLVSLAALHGLDVNSLRVASARDLIADHFARGDCGVSANSKSANASRPLAVFQGLYVKARIDD</sequence>
<gene>
    <name evidence="2" type="ORF">R3P38DRAFT_2807745</name>
</gene>
<protein>
    <submittedName>
        <fullName evidence="2">Uncharacterized protein</fullName>
    </submittedName>
</protein>
<dbReference type="AlphaFoldDB" id="A0AAV9ZH33"/>
<feature type="region of interest" description="Disordered" evidence="1">
    <location>
        <begin position="112"/>
        <end position="135"/>
    </location>
</feature>
<dbReference type="Proteomes" id="UP001362999">
    <property type="component" value="Unassembled WGS sequence"/>
</dbReference>
<keyword evidence="3" id="KW-1185">Reference proteome</keyword>
<reference evidence="2 3" key="1">
    <citation type="journal article" date="2024" name="J Genomics">
        <title>Draft genome sequencing and assembly of Favolaschia claudopus CIRM-BRFM 2984 isolated from oak limbs.</title>
        <authorList>
            <person name="Navarro D."/>
            <person name="Drula E."/>
            <person name="Chaduli D."/>
            <person name="Cazenave R."/>
            <person name="Ahrendt S."/>
            <person name="Wang J."/>
            <person name="Lipzen A."/>
            <person name="Daum C."/>
            <person name="Barry K."/>
            <person name="Grigoriev I.V."/>
            <person name="Favel A."/>
            <person name="Rosso M.N."/>
            <person name="Martin F."/>
        </authorList>
    </citation>
    <scope>NUCLEOTIDE SEQUENCE [LARGE SCALE GENOMIC DNA]</scope>
    <source>
        <strain evidence="2 3">CIRM-BRFM 2984</strain>
    </source>
</reference>
<evidence type="ECO:0000313" key="2">
    <source>
        <dbReference type="EMBL" id="KAK6983812.1"/>
    </source>
</evidence>
<accession>A0AAV9ZH33</accession>
<dbReference type="EMBL" id="JAWWNJ010000147">
    <property type="protein sequence ID" value="KAK6983812.1"/>
    <property type="molecule type" value="Genomic_DNA"/>
</dbReference>
<organism evidence="2 3">
    <name type="scientific">Favolaschia claudopus</name>
    <dbReference type="NCBI Taxonomy" id="2862362"/>
    <lineage>
        <taxon>Eukaryota</taxon>
        <taxon>Fungi</taxon>
        <taxon>Dikarya</taxon>
        <taxon>Basidiomycota</taxon>
        <taxon>Agaricomycotina</taxon>
        <taxon>Agaricomycetes</taxon>
        <taxon>Agaricomycetidae</taxon>
        <taxon>Agaricales</taxon>
        <taxon>Marasmiineae</taxon>
        <taxon>Mycenaceae</taxon>
        <taxon>Favolaschia</taxon>
    </lineage>
</organism>
<evidence type="ECO:0000313" key="3">
    <source>
        <dbReference type="Proteomes" id="UP001362999"/>
    </source>
</evidence>